<dbReference type="EMBL" id="JAAIUW010000001">
    <property type="protein sequence ID" value="KAF7843900.1"/>
    <property type="molecule type" value="Genomic_DNA"/>
</dbReference>
<accession>A0A835CKX7</accession>
<reference evidence="1" key="1">
    <citation type="submission" date="2020-09" db="EMBL/GenBank/DDBJ databases">
        <title>Genome-Enabled Discovery of Anthraquinone Biosynthesis in Senna tora.</title>
        <authorList>
            <person name="Kang S.-H."/>
            <person name="Pandey R.P."/>
            <person name="Lee C.-M."/>
            <person name="Sim J.-S."/>
            <person name="Jeong J.-T."/>
            <person name="Choi B.-S."/>
            <person name="Jung M."/>
            <person name="Ginzburg D."/>
            <person name="Zhao K."/>
            <person name="Won S.Y."/>
            <person name="Oh T.-J."/>
            <person name="Yu Y."/>
            <person name="Kim N.-H."/>
            <person name="Lee O.R."/>
            <person name="Lee T.-H."/>
            <person name="Bashyal P."/>
            <person name="Kim T.-S."/>
            <person name="Lee W.-H."/>
            <person name="Kawkins C."/>
            <person name="Kim C.-K."/>
            <person name="Kim J.S."/>
            <person name="Ahn B.O."/>
            <person name="Rhee S.Y."/>
            <person name="Sohng J.K."/>
        </authorList>
    </citation>
    <scope>NUCLEOTIDE SEQUENCE</scope>
    <source>
        <tissue evidence="1">Leaf</tissue>
    </source>
</reference>
<keyword evidence="2" id="KW-1185">Reference proteome</keyword>
<dbReference type="Proteomes" id="UP000634136">
    <property type="component" value="Unassembled WGS sequence"/>
</dbReference>
<proteinExistence type="predicted"/>
<comment type="caution">
    <text evidence="1">The sequence shown here is derived from an EMBL/GenBank/DDBJ whole genome shotgun (WGS) entry which is preliminary data.</text>
</comment>
<protein>
    <submittedName>
        <fullName evidence="1">Uncharacterized protein</fullName>
    </submittedName>
</protein>
<evidence type="ECO:0000313" key="1">
    <source>
        <dbReference type="EMBL" id="KAF7843900.1"/>
    </source>
</evidence>
<name>A0A835CKX7_9FABA</name>
<gene>
    <name evidence="1" type="ORF">G2W53_000805</name>
</gene>
<organism evidence="1 2">
    <name type="scientific">Senna tora</name>
    <dbReference type="NCBI Taxonomy" id="362788"/>
    <lineage>
        <taxon>Eukaryota</taxon>
        <taxon>Viridiplantae</taxon>
        <taxon>Streptophyta</taxon>
        <taxon>Embryophyta</taxon>
        <taxon>Tracheophyta</taxon>
        <taxon>Spermatophyta</taxon>
        <taxon>Magnoliopsida</taxon>
        <taxon>eudicotyledons</taxon>
        <taxon>Gunneridae</taxon>
        <taxon>Pentapetalae</taxon>
        <taxon>rosids</taxon>
        <taxon>fabids</taxon>
        <taxon>Fabales</taxon>
        <taxon>Fabaceae</taxon>
        <taxon>Caesalpinioideae</taxon>
        <taxon>Cassia clade</taxon>
        <taxon>Senna</taxon>
    </lineage>
</organism>
<sequence>MANDCREGRRLYKGKLVMVESAEDGESRNYHLCKNVSDAQLMEGRRDVRVRRRGMRT</sequence>
<dbReference type="AlphaFoldDB" id="A0A835CKX7"/>
<evidence type="ECO:0000313" key="2">
    <source>
        <dbReference type="Proteomes" id="UP000634136"/>
    </source>
</evidence>